<feature type="region of interest" description="Disordered" evidence="1">
    <location>
        <begin position="212"/>
        <end position="359"/>
    </location>
</feature>
<feature type="compositionally biased region" description="Acidic residues" evidence="1">
    <location>
        <begin position="335"/>
        <end position="344"/>
    </location>
</feature>
<reference evidence="3" key="1">
    <citation type="journal article" date="2020" name="Nat. Commun.">
        <title>Genome sequence of the cluster root forming white lupin.</title>
        <authorList>
            <person name="Hufnagel B."/>
            <person name="Marques A."/>
            <person name="Soriano A."/>
            <person name="Marques L."/>
            <person name="Divol F."/>
            <person name="Doumas P."/>
            <person name="Sallet E."/>
            <person name="Mancinotti D."/>
            <person name="Carrere S."/>
            <person name="Marande W."/>
            <person name="Arribat S."/>
            <person name="Keller J."/>
            <person name="Huneau C."/>
            <person name="Blein T."/>
            <person name="Aime D."/>
            <person name="Laguerre M."/>
            <person name="Taylor J."/>
            <person name="Schubert V."/>
            <person name="Nelson M."/>
            <person name="Geu-Flores F."/>
            <person name="Crespi M."/>
            <person name="Gallardo-Guerrero K."/>
            <person name="Delaux P.-M."/>
            <person name="Salse J."/>
            <person name="Berges H."/>
            <person name="Guyot R."/>
            <person name="Gouzy J."/>
            <person name="Peret B."/>
        </authorList>
    </citation>
    <scope>NUCLEOTIDE SEQUENCE [LARGE SCALE GENOMIC DNA]</scope>
    <source>
        <strain evidence="3">cv. Amiga</strain>
    </source>
</reference>
<name>A0A6A5MN01_LUPAL</name>
<evidence type="ECO:0000313" key="3">
    <source>
        <dbReference type="Proteomes" id="UP000447434"/>
    </source>
</evidence>
<organism evidence="2 3">
    <name type="scientific">Lupinus albus</name>
    <name type="common">White lupine</name>
    <name type="synonym">Lupinus termis</name>
    <dbReference type="NCBI Taxonomy" id="3870"/>
    <lineage>
        <taxon>Eukaryota</taxon>
        <taxon>Viridiplantae</taxon>
        <taxon>Streptophyta</taxon>
        <taxon>Embryophyta</taxon>
        <taxon>Tracheophyta</taxon>
        <taxon>Spermatophyta</taxon>
        <taxon>Magnoliopsida</taxon>
        <taxon>eudicotyledons</taxon>
        <taxon>Gunneridae</taxon>
        <taxon>Pentapetalae</taxon>
        <taxon>rosids</taxon>
        <taxon>fabids</taxon>
        <taxon>Fabales</taxon>
        <taxon>Fabaceae</taxon>
        <taxon>Papilionoideae</taxon>
        <taxon>50 kb inversion clade</taxon>
        <taxon>genistoids sensu lato</taxon>
        <taxon>core genistoids</taxon>
        <taxon>Genisteae</taxon>
        <taxon>Lupinus</taxon>
    </lineage>
</organism>
<feature type="compositionally biased region" description="Basic and acidic residues" evidence="1">
    <location>
        <begin position="293"/>
        <end position="305"/>
    </location>
</feature>
<feature type="compositionally biased region" description="Polar residues" evidence="1">
    <location>
        <begin position="39"/>
        <end position="58"/>
    </location>
</feature>
<sequence>MESRRENSSSGDLRTGPAANLGDQFQHTSPLTEQGHGSIINNHLGTQPSALGNNTIPTSSLSLSSSSQSPSLVPISDHAYQSSSANPFQNQPLVDENVPMKVQGTPPKGPAKSSNNDDIPINSSGSNMEYRTNNKGPEIQNPPVQVMERQGQGDSSTNSPYTFPSHVFARNNTNAPVEWSTASNESLFSIYMGNMSFSNEIPNFSGGNKYTELDKPGGETSMFDQPPNVASSPNHQPPAETTPVNKFNDISQRTAEMHVECSKAKATEAKAFETMREVIMETSRTNENAVGKGGDDKNSNTRHQSDGSTQSFAFQSSVSSKGEEKKKQHKQIEKEQEETTTEVDETSKSTTNPPSKGWLTCFSCCSTS</sequence>
<proteinExistence type="predicted"/>
<feature type="compositionally biased region" description="Low complexity" evidence="1">
    <location>
        <begin position="113"/>
        <end position="127"/>
    </location>
</feature>
<accession>A0A6A5MN01</accession>
<feature type="region of interest" description="Disordered" evidence="1">
    <location>
        <begin position="1"/>
        <end position="161"/>
    </location>
</feature>
<feature type="compositionally biased region" description="Polar residues" evidence="1">
    <location>
        <begin position="23"/>
        <end position="32"/>
    </location>
</feature>
<evidence type="ECO:0000256" key="1">
    <source>
        <dbReference type="SAM" id="MobiDB-lite"/>
    </source>
</evidence>
<dbReference type="PANTHER" id="PTHR33673:SF35">
    <property type="match status" value="1"/>
</dbReference>
<feature type="compositionally biased region" description="Polar residues" evidence="1">
    <location>
        <begin position="242"/>
        <end position="254"/>
    </location>
</feature>
<dbReference type="PANTHER" id="PTHR33673">
    <property type="entry name" value="SUPPRESSOR SRP40-LIKE PROTEIN"/>
    <property type="match status" value="1"/>
</dbReference>
<gene>
    <name evidence="2" type="ORF">Lalb_Chr07g0178311</name>
</gene>
<dbReference type="AlphaFoldDB" id="A0A6A5MN01"/>
<dbReference type="OrthoDB" id="1707722at2759"/>
<feature type="compositionally biased region" description="Basic and acidic residues" evidence="1">
    <location>
        <begin position="255"/>
        <end position="279"/>
    </location>
</feature>
<dbReference type="EMBL" id="WOCE01000007">
    <property type="protein sequence ID" value="KAE9609652.1"/>
    <property type="molecule type" value="Genomic_DNA"/>
</dbReference>
<evidence type="ECO:0000313" key="2">
    <source>
        <dbReference type="EMBL" id="KAE9609652.1"/>
    </source>
</evidence>
<feature type="compositionally biased region" description="Basic and acidic residues" evidence="1">
    <location>
        <begin position="321"/>
        <end position="334"/>
    </location>
</feature>
<feature type="compositionally biased region" description="Polar residues" evidence="1">
    <location>
        <begin position="79"/>
        <end position="92"/>
    </location>
</feature>
<feature type="compositionally biased region" description="Polar residues" evidence="1">
    <location>
        <begin position="152"/>
        <end position="161"/>
    </location>
</feature>
<feature type="compositionally biased region" description="Polar residues" evidence="1">
    <location>
        <begin position="306"/>
        <end position="315"/>
    </location>
</feature>
<feature type="compositionally biased region" description="Low complexity" evidence="1">
    <location>
        <begin position="59"/>
        <end position="72"/>
    </location>
</feature>
<protein>
    <submittedName>
        <fullName evidence="2">Uncharacterized protein</fullName>
    </submittedName>
</protein>
<keyword evidence="3" id="KW-1185">Reference proteome</keyword>
<comment type="caution">
    <text evidence="2">The sequence shown here is derived from an EMBL/GenBank/DDBJ whole genome shotgun (WGS) entry which is preliminary data.</text>
</comment>
<dbReference type="Proteomes" id="UP000447434">
    <property type="component" value="Chromosome 7"/>
</dbReference>